<dbReference type="SMART" id="SM00382">
    <property type="entry name" value="AAA"/>
    <property type="match status" value="2"/>
</dbReference>
<dbReference type="PIRSF" id="PIRSF039117">
    <property type="entry name" value="KaiC"/>
    <property type="match status" value="1"/>
</dbReference>
<dbReference type="CDD" id="cd19488">
    <property type="entry name" value="KaiC-like_N"/>
    <property type="match status" value="1"/>
</dbReference>
<dbReference type="SUPFAM" id="SSF52540">
    <property type="entry name" value="P-loop containing nucleoside triphosphate hydrolases"/>
    <property type="match status" value="2"/>
</dbReference>
<dbReference type="InterPro" id="IPR051347">
    <property type="entry name" value="Circadian_clock_KaiC-rel"/>
</dbReference>
<accession>A0ABU1MV63</accession>
<dbReference type="Gene3D" id="3.40.50.300">
    <property type="entry name" value="P-loop containing nucleotide triphosphate hydrolases"/>
    <property type="match status" value="2"/>
</dbReference>
<keyword evidence="4" id="KW-0677">Repeat</keyword>
<sequence>MPIDVAPPRTEPRIATGVPGLDEILGGGLTRDRIYLVEGTPGSGKTTLALQFLLKGRELGESGLYITLSETEHELRAAAASHGWSLDGIDLFELVSEEGLDPDSEQSVLHPSDVELGETTHGVMRQVEANKPMRVVFDSLSEMRLLAQNPLRHRRQILALKHFFSTRNCTVLLLDDQTAEHGDLQLHSIAHGVISLQRTPQEYGSQRRRLEVIKMRGIKYRGGFHDFELDTGGIRVFERLVAAHHHATFTYETVSTGAPGLDTLIGGGLSRGTNTLISGPSGVGKTTTAVRCALTALERGEKVAYYLFDEGLPTLLARSKALGMDLQPFLDSGHLLIRAIDPAELSPGEFACNVREAVENVGVGLIVIDSLNAYLQAMPGQKFLLLQMHELLTYLNQQGMVTLLILGQHGFIGEVRTDIDLSYLSDSILLFRFFEAAGSVRTAISAVKSRTSEHEKTIREIRLTEDGIEVGQALIDFQGVMSGLPAYEGKIAMLGDQDPSTDG</sequence>
<evidence type="ECO:0000256" key="6">
    <source>
        <dbReference type="ARBA" id="ARBA00022801"/>
    </source>
</evidence>
<name>A0ABU1MV63_9CAUL</name>
<dbReference type="InterPro" id="IPR010624">
    <property type="entry name" value="KaiC_dom"/>
</dbReference>
<feature type="domain" description="KaiC" evidence="7">
    <location>
        <begin position="12"/>
        <end position="250"/>
    </location>
</feature>
<evidence type="ECO:0000256" key="4">
    <source>
        <dbReference type="ARBA" id="ARBA00022737"/>
    </source>
</evidence>
<keyword evidence="3" id="KW-0808">Transferase</keyword>
<dbReference type="Pfam" id="PF06745">
    <property type="entry name" value="ATPase"/>
    <property type="match status" value="2"/>
</dbReference>
<dbReference type="InterPro" id="IPR003593">
    <property type="entry name" value="AAA+_ATPase"/>
</dbReference>
<evidence type="ECO:0000313" key="9">
    <source>
        <dbReference type="Proteomes" id="UP001262754"/>
    </source>
</evidence>
<dbReference type="InterPro" id="IPR030665">
    <property type="entry name" value="KaiC"/>
</dbReference>
<dbReference type="InterPro" id="IPR014774">
    <property type="entry name" value="KaiC-like_dom"/>
</dbReference>
<dbReference type="InterPro" id="IPR027417">
    <property type="entry name" value="P-loop_NTPase"/>
</dbReference>
<proteinExistence type="predicted"/>
<evidence type="ECO:0000313" key="8">
    <source>
        <dbReference type="EMBL" id="MDR6530082.1"/>
    </source>
</evidence>
<keyword evidence="9" id="KW-1185">Reference proteome</keyword>
<dbReference type="Proteomes" id="UP001262754">
    <property type="component" value="Unassembled WGS sequence"/>
</dbReference>
<feature type="domain" description="KaiC" evidence="7">
    <location>
        <begin position="252"/>
        <end position="484"/>
    </location>
</feature>
<dbReference type="RefSeq" id="WP_163229293.1">
    <property type="nucleotide sequence ID" value="NZ_BMLD01000018.1"/>
</dbReference>
<dbReference type="PANTHER" id="PTHR42926:SF1">
    <property type="entry name" value="CIRCADIAN CLOCK OSCILLATOR PROTEIN KAIC 1"/>
    <property type="match status" value="1"/>
</dbReference>
<evidence type="ECO:0000256" key="5">
    <source>
        <dbReference type="ARBA" id="ARBA00022777"/>
    </source>
</evidence>
<organism evidence="8 9">
    <name type="scientific">Caulobacter rhizosphaerae</name>
    <dbReference type="NCBI Taxonomy" id="2010972"/>
    <lineage>
        <taxon>Bacteria</taxon>
        <taxon>Pseudomonadati</taxon>
        <taxon>Pseudomonadota</taxon>
        <taxon>Alphaproteobacteria</taxon>
        <taxon>Caulobacterales</taxon>
        <taxon>Caulobacteraceae</taxon>
        <taxon>Caulobacter</taxon>
    </lineage>
</organism>
<protein>
    <recommendedName>
        <fullName evidence="1">non-specific serine/threonine protein kinase</fullName>
        <ecNumber evidence="1">2.7.11.1</ecNumber>
    </recommendedName>
</protein>
<dbReference type="PANTHER" id="PTHR42926">
    <property type="match status" value="1"/>
</dbReference>
<evidence type="ECO:0000256" key="3">
    <source>
        <dbReference type="ARBA" id="ARBA00022679"/>
    </source>
</evidence>
<gene>
    <name evidence="8" type="ORF">J2800_000806</name>
</gene>
<dbReference type="EC" id="2.7.11.1" evidence="1"/>
<dbReference type="PRINTS" id="PR01874">
    <property type="entry name" value="DNAREPAIRADA"/>
</dbReference>
<keyword evidence="5" id="KW-0418">Kinase</keyword>
<keyword evidence="6" id="KW-0378">Hydrolase</keyword>
<dbReference type="PROSITE" id="PS51146">
    <property type="entry name" value="KAIC"/>
    <property type="match status" value="2"/>
</dbReference>
<reference evidence="8 9" key="1">
    <citation type="submission" date="2023-07" db="EMBL/GenBank/DDBJ databases">
        <title>Sorghum-associated microbial communities from plants grown in Nebraska, USA.</title>
        <authorList>
            <person name="Schachtman D."/>
        </authorList>
    </citation>
    <scope>NUCLEOTIDE SEQUENCE [LARGE SCALE GENOMIC DNA]</scope>
    <source>
        <strain evidence="8 9">DS2154</strain>
    </source>
</reference>
<dbReference type="EMBL" id="JAVDRL010000002">
    <property type="protein sequence ID" value="MDR6530082.1"/>
    <property type="molecule type" value="Genomic_DNA"/>
</dbReference>
<evidence type="ECO:0000259" key="7">
    <source>
        <dbReference type="PROSITE" id="PS51146"/>
    </source>
</evidence>
<evidence type="ECO:0000256" key="1">
    <source>
        <dbReference type="ARBA" id="ARBA00012513"/>
    </source>
</evidence>
<keyword evidence="2" id="KW-0597">Phosphoprotein</keyword>
<evidence type="ECO:0000256" key="2">
    <source>
        <dbReference type="ARBA" id="ARBA00022553"/>
    </source>
</evidence>
<comment type="caution">
    <text evidence="8">The sequence shown here is derived from an EMBL/GenBank/DDBJ whole genome shotgun (WGS) entry which is preliminary data.</text>
</comment>